<feature type="transmembrane region" description="Helical" evidence="1">
    <location>
        <begin position="894"/>
        <end position="920"/>
    </location>
</feature>
<protein>
    <submittedName>
        <fullName evidence="4">COL6A</fullName>
    </submittedName>
</protein>
<comment type="caution">
    <text evidence="4">The sequence shown here is derived from an EMBL/GenBank/DDBJ whole genome shotgun (WGS) entry which is preliminary data.</text>
</comment>
<reference evidence="4" key="1">
    <citation type="submission" date="2021-03" db="EMBL/GenBank/DDBJ databases">
        <authorList>
            <person name="Bekaert M."/>
        </authorList>
    </citation>
    <scope>NUCLEOTIDE SEQUENCE</scope>
</reference>
<dbReference type="PROSITE" id="PS50041">
    <property type="entry name" value="C_TYPE_LECTIN_2"/>
    <property type="match status" value="1"/>
</dbReference>
<dbReference type="SUPFAM" id="SSF56436">
    <property type="entry name" value="C-type lectin-like"/>
    <property type="match status" value="1"/>
</dbReference>
<dbReference type="InterPro" id="IPR016187">
    <property type="entry name" value="CTDL_fold"/>
</dbReference>
<dbReference type="Pfam" id="PF00092">
    <property type="entry name" value="VWA"/>
    <property type="match status" value="2"/>
</dbReference>
<name>A0A8S3RAL0_MYTED</name>
<keyword evidence="5" id="KW-1185">Reference proteome</keyword>
<dbReference type="CDD" id="cd01450">
    <property type="entry name" value="vWFA_subfamily_ECM"/>
    <property type="match status" value="1"/>
</dbReference>
<evidence type="ECO:0000313" key="4">
    <source>
        <dbReference type="EMBL" id="CAG2203966.1"/>
    </source>
</evidence>
<organism evidence="4 5">
    <name type="scientific">Mytilus edulis</name>
    <name type="common">Blue mussel</name>
    <dbReference type="NCBI Taxonomy" id="6550"/>
    <lineage>
        <taxon>Eukaryota</taxon>
        <taxon>Metazoa</taxon>
        <taxon>Spiralia</taxon>
        <taxon>Lophotrochozoa</taxon>
        <taxon>Mollusca</taxon>
        <taxon>Bivalvia</taxon>
        <taxon>Autobranchia</taxon>
        <taxon>Pteriomorphia</taxon>
        <taxon>Mytilida</taxon>
        <taxon>Mytiloidea</taxon>
        <taxon>Mytilidae</taxon>
        <taxon>Mytilinae</taxon>
        <taxon>Mytilus</taxon>
    </lineage>
</organism>
<keyword evidence="1" id="KW-0472">Membrane</keyword>
<evidence type="ECO:0000313" key="5">
    <source>
        <dbReference type="Proteomes" id="UP000683360"/>
    </source>
</evidence>
<dbReference type="PROSITE" id="PS50234">
    <property type="entry name" value="VWFA"/>
    <property type="match status" value="2"/>
</dbReference>
<accession>A0A8S3RAL0</accession>
<dbReference type="EMBL" id="CAJPWZ010000933">
    <property type="protein sequence ID" value="CAG2203966.1"/>
    <property type="molecule type" value="Genomic_DNA"/>
</dbReference>
<dbReference type="PANTHER" id="PTHR22588">
    <property type="entry name" value="VWFA DOMAIN-CONTAINING PROTEIN"/>
    <property type="match status" value="1"/>
</dbReference>
<dbReference type="AlphaFoldDB" id="A0A8S3RAL0"/>
<gene>
    <name evidence="4" type="ORF">MEDL_18463</name>
</gene>
<dbReference type="InterPro" id="IPR001304">
    <property type="entry name" value="C-type_lectin-like"/>
</dbReference>
<dbReference type="InterPro" id="IPR016186">
    <property type="entry name" value="C-type_lectin-like/link_sf"/>
</dbReference>
<dbReference type="InterPro" id="IPR002035">
    <property type="entry name" value="VWF_A"/>
</dbReference>
<evidence type="ECO:0000259" key="2">
    <source>
        <dbReference type="PROSITE" id="PS50041"/>
    </source>
</evidence>
<dbReference type="Pfam" id="PF00059">
    <property type="entry name" value="Lectin_C"/>
    <property type="match status" value="1"/>
</dbReference>
<dbReference type="InterPro" id="IPR052229">
    <property type="entry name" value="Collagen-VI/PIF"/>
</dbReference>
<dbReference type="PANTHER" id="PTHR22588:SF3">
    <property type="entry name" value="VWFA DOMAIN-CONTAINING PROTEIN"/>
    <property type="match status" value="1"/>
</dbReference>
<dbReference type="SUPFAM" id="SSF53300">
    <property type="entry name" value="vWA-like"/>
    <property type="match status" value="2"/>
</dbReference>
<dbReference type="InterPro" id="IPR036465">
    <property type="entry name" value="vWFA_dom_sf"/>
</dbReference>
<dbReference type="Proteomes" id="UP000683360">
    <property type="component" value="Unassembled WGS sequence"/>
</dbReference>
<feature type="domain" description="VWFA" evidence="3">
    <location>
        <begin position="367"/>
        <end position="549"/>
    </location>
</feature>
<evidence type="ECO:0000256" key="1">
    <source>
        <dbReference type="SAM" id="Phobius"/>
    </source>
</evidence>
<feature type="domain" description="C-type lectin" evidence="2">
    <location>
        <begin position="48"/>
        <end position="124"/>
    </location>
</feature>
<dbReference type="Gene3D" id="3.40.50.410">
    <property type="entry name" value="von Willebrand factor, type A domain"/>
    <property type="match status" value="2"/>
</dbReference>
<proteinExistence type="predicted"/>
<sequence>MEQKEMIVFYSIMIASLLTKVIIGVKGSDNWEEHNGKLYAVLKDQQGAIKETWEKAVVMNGIENGWIGINDKCIEGNWIWADGSPVNKTDMNWGKNQPDNDKGMENCGHLHQNSAWNDLPCNEQSVKLPVICQKCKPCDLNDYNITCSNETNVDNLNCNGQKKIQWNVCKPDCRPGPADILFIVDTSTSTEGHLNRTIEIMTYIVKRLPIGSEDFQIALMKYNYHPSLVFNFVEYKSVQSVTSAFHEIHISNGPTNTGEALQKADEIFHDKSSGSRISAYKYVILIYDGLSSDRMKALSQAKKMREKRIKLFTVGIGNAVSHDEIVNIAFSKYYASTHMHLDDIYNQLIQDSIDVSCPVCVRNTEADIIVLLDVQKNQSSFGFQYRKTAIRKLLEGLYNDNPNVQIGMVAYSDHADYVFKLSWSNNVHSRIAAAFQVELDKVSVESNLSHTLQFVGVDAFRSSNGGRPLARKIVMMFSSLFTGYSAEIRDQILNLNQSDIEVLGVATNHNEPISTNYTEILLDTSQLLVIPKESHTDPFDCLKAVSDKLYNIYELAKSKITTEEPKEAYRLQISKRREYDYWSGLSEPIPRFFIWNDCTELHVSTDFEMLKGEGYNENELCYKIKSDSLKWERECGRSTILSSNKVQPTYTNMSTSECESICAASPSCWSGISTDEGLCILLETRTGSDPLLDVTIFQKSCVQDVTISYLPEISESTSLVSDISATPCYIYETLNVTNIYNSTELIMLNITDVFNITEIVTVTDFIHVTETVNLTETMIITSVAVAQLTTTLTDNFSTLFIVTSTINITDIYNETEVYNITETYNFTSTVYTTRCSGNSSQFYLSTDDPLLLEAIASMSKELTVDKKKTSSNIRKLTSASDSRPSARTIGLSGLILLIVSLALILLCDVWNALCGVGLMFDRCRGNPDNN</sequence>
<dbReference type="SMART" id="SM00327">
    <property type="entry name" value="VWA"/>
    <property type="match status" value="2"/>
</dbReference>
<keyword evidence="1" id="KW-1133">Transmembrane helix</keyword>
<keyword evidence="1" id="KW-0812">Transmembrane</keyword>
<feature type="domain" description="VWFA" evidence="3">
    <location>
        <begin position="179"/>
        <end position="353"/>
    </location>
</feature>
<dbReference type="OrthoDB" id="6132182at2759"/>
<dbReference type="SMART" id="SM00034">
    <property type="entry name" value="CLECT"/>
    <property type="match status" value="1"/>
</dbReference>
<dbReference type="Gene3D" id="3.10.100.10">
    <property type="entry name" value="Mannose-Binding Protein A, subunit A"/>
    <property type="match status" value="1"/>
</dbReference>
<evidence type="ECO:0000259" key="3">
    <source>
        <dbReference type="PROSITE" id="PS50234"/>
    </source>
</evidence>